<dbReference type="RefSeq" id="WP_174950430.1">
    <property type="nucleotide sequence ID" value="NZ_CABVQH010000005.1"/>
</dbReference>
<evidence type="ECO:0000313" key="4">
    <source>
        <dbReference type="Proteomes" id="UP000494260"/>
    </source>
</evidence>
<dbReference type="EMBL" id="CABVQH010000005">
    <property type="protein sequence ID" value="VWC65437.1"/>
    <property type="molecule type" value="Genomic_DNA"/>
</dbReference>
<protein>
    <recommendedName>
        <fullName evidence="5">Glycosyltransferase RgtA/B/C/D-like domain-containing protein</fullName>
    </recommendedName>
</protein>
<feature type="transmembrane region" description="Helical" evidence="2">
    <location>
        <begin position="71"/>
        <end position="93"/>
    </location>
</feature>
<keyword evidence="2" id="KW-0812">Transmembrane</keyword>
<feature type="transmembrane region" description="Helical" evidence="2">
    <location>
        <begin position="12"/>
        <end position="31"/>
    </location>
</feature>
<keyword evidence="2" id="KW-0472">Membrane</keyword>
<dbReference type="Proteomes" id="UP000494260">
    <property type="component" value="Unassembled WGS sequence"/>
</dbReference>
<reference evidence="3 4" key="1">
    <citation type="submission" date="2019-09" db="EMBL/GenBank/DDBJ databases">
        <authorList>
            <person name="Depoorter E."/>
        </authorList>
    </citation>
    <scope>NUCLEOTIDE SEQUENCE [LARGE SCALE GENOMIC DNA]</scope>
    <source>
        <strain evidence="3">R-18109</strain>
    </source>
</reference>
<evidence type="ECO:0000313" key="3">
    <source>
        <dbReference type="EMBL" id="VWC65437.1"/>
    </source>
</evidence>
<feature type="transmembrane region" description="Helical" evidence="2">
    <location>
        <begin position="105"/>
        <end position="137"/>
    </location>
</feature>
<accession>A0A6P2U7Z3</accession>
<evidence type="ECO:0000256" key="2">
    <source>
        <dbReference type="SAM" id="Phobius"/>
    </source>
</evidence>
<organism evidence="3 4">
    <name type="scientific">Burkholderia lata (strain ATCC 17760 / DSM 23089 / LMG 22485 / NCIMB 9086 / R18194 / 383)</name>
    <dbReference type="NCBI Taxonomy" id="482957"/>
    <lineage>
        <taxon>Bacteria</taxon>
        <taxon>Pseudomonadati</taxon>
        <taxon>Pseudomonadota</taxon>
        <taxon>Betaproteobacteria</taxon>
        <taxon>Burkholderiales</taxon>
        <taxon>Burkholderiaceae</taxon>
        <taxon>Burkholderia</taxon>
        <taxon>Burkholderia cepacia complex</taxon>
    </lineage>
</organism>
<keyword evidence="2" id="KW-1133">Transmembrane helix</keyword>
<feature type="transmembrane region" description="Helical" evidence="2">
    <location>
        <begin position="149"/>
        <end position="178"/>
    </location>
</feature>
<name>A0A6P2U7Z3_BURL3</name>
<feature type="region of interest" description="Disordered" evidence="1">
    <location>
        <begin position="343"/>
        <end position="375"/>
    </location>
</feature>
<feature type="transmembrane region" description="Helical" evidence="2">
    <location>
        <begin position="190"/>
        <end position="210"/>
    </location>
</feature>
<dbReference type="AlphaFoldDB" id="A0A6P2U7Z3"/>
<gene>
    <name evidence="3" type="ORF">BLA18109_02096</name>
</gene>
<sequence length="375" mass="40736">MLRNLIAGGPALSRGVTRAVGAMIVFVYWIVYARAGTFLPEFVFRDAEKIQSQIGGSSTYEGTSFDAVAKFYALLGPAGTSLFVAAIGTAFIWRIVGEGRRVGSLAAIVVLLAPCVFFNLFVASKDTLVVLIALVLARIARRHSTVWTFLAVVALYAGYAAVVRSYFALILAIALAAFLFRHVSWRGKSVLTGAAAIALFLLPPDVYYLLQHPRDMAADYLAYGSPFGARTSFYNPVVPDSFLAFCTNYAYAVLRLNLPLLFDVGPKELAMQLFVWIALTAVWRRARHRAHPARDLLACVVIGHVAVSMLFEPDLGSYTRHLSSAALLCALQLAGFDSRIGRRQPKRDAATNGARQPTAPAGPSPVRLPPPDITR</sequence>
<feature type="compositionally biased region" description="Pro residues" evidence="1">
    <location>
        <begin position="360"/>
        <end position="375"/>
    </location>
</feature>
<evidence type="ECO:0008006" key="5">
    <source>
        <dbReference type="Google" id="ProtNLM"/>
    </source>
</evidence>
<evidence type="ECO:0000256" key="1">
    <source>
        <dbReference type="SAM" id="MobiDB-lite"/>
    </source>
</evidence>
<proteinExistence type="predicted"/>